<dbReference type="InterPro" id="IPR036291">
    <property type="entry name" value="NAD(P)-bd_dom_sf"/>
</dbReference>
<dbReference type="InterPro" id="IPR050091">
    <property type="entry name" value="PKS_NRPS_Biosynth_Enz"/>
</dbReference>
<dbReference type="InterPro" id="IPR014030">
    <property type="entry name" value="Ketoacyl_synth_N"/>
</dbReference>
<dbReference type="Pfam" id="PF21089">
    <property type="entry name" value="PKS_DH_N"/>
    <property type="match status" value="1"/>
</dbReference>
<dbReference type="PROSITE" id="PS52004">
    <property type="entry name" value="KS3_2"/>
    <property type="match status" value="2"/>
</dbReference>
<dbReference type="CDD" id="cd08953">
    <property type="entry name" value="KR_2_SDR_x"/>
    <property type="match status" value="2"/>
</dbReference>
<dbReference type="SMART" id="SM01294">
    <property type="entry name" value="PKS_PP_betabranch"/>
    <property type="match status" value="1"/>
</dbReference>
<dbReference type="SUPFAM" id="SSF47336">
    <property type="entry name" value="ACP-like"/>
    <property type="match status" value="4"/>
</dbReference>
<feature type="domain" description="Carrier" evidence="10">
    <location>
        <begin position="2230"/>
        <end position="2306"/>
    </location>
</feature>
<feature type="domain" description="Carrier" evidence="10">
    <location>
        <begin position="2007"/>
        <end position="2080"/>
    </location>
</feature>
<keyword evidence="6" id="KW-0597">Phosphoprotein</keyword>
<dbReference type="GO" id="GO:0004312">
    <property type="term" value="F:fatty acid synthase activity"/>
    <property type="evidence" value="ECO:0007669"/>
    <property type="project" value="TreeGrafter"/>
</dbReference>
<dbReference type="Proteomes" id="UP000254400">
    <property type="component" value="Unassembled WGS sequence"/>
</dbReference>
<evidence type="ECO:0000256" key="2">
    <source>
        <dbReference type="ARBA" id="ARBA00004496"/>
    </source>
</evidence>
<dbReference type="PROSITE" id="PS52019">
    <property type="entry name" value="PKS_MFAS_DH"/>
    <property type="match status" value="1"/>
</dbReference>
<dbReference type="Pfam" id="PF14765">
    <property type="entry name" value="PS-DH"/>
    <property type="match status" value="1"/>
</dbReference>
<dbReference type="Pfam" id="PF00109">
    <property type="entry name" value="ketoacyl-synt"/>
    <property type="match status" value="2"/>
</dbReference>
<dbReference type="SMART" id="SM00825">
    <property type="entry name" value="PKS_KS"/>
    <property type="match status" value="2"/>
</dbReference>
<gene>
    <name evidence="13" type="primary">pksJ</name>
    <name evidence="13" type="ORF">NCTC10343_03669</name>
</gene>
<evidence type="ECO:0000256" key="9">
    <source>
        <dbReference type="PROSITE-ProRule" id="PRU01363"/>
    </source>
</evidence>
<feature type="domain" description="Carrier" evidence="10">
    <location>
        <begin position="2117"/>
        <end position="2193"/>
    </location>
</feature>
<dbReference type="GO" id="GO:0005737">
    <property type="term" value="C:cytoplasm"/>
    <property type="evidence" value="ECO:0007669"/>
    <property type="project" value="UniProtKB-SubCell"/>
</dbReference>
<dbReference type="Gene3D" id="3.10.129.110">
    <property type="entry name" value="Polyketide synthase dehydratase"/>
    <property type="match status" value="1"/>
</dbReference>
<dbReference type="SMART" id="SM00826">
    <property type="entry name" value="PKS_DH"/>
    <property type="match status" value="1"/>
</dbReference>
<dbReference type="Gene3D" id="3.40.50.720">
    <property type="entry name" value="NAD(P)-binding Rossmann-like Domain"/>
    <property type="match status" value="2"/>
</dbReference>
<dbReference type="Gene3D" id="1.10.1200.10">
    <property type="entry name" value="ACP-like"/>
    <property type="match status" value="4"/>
</dbReference>
<evidence type="ECO:0000256" key="7">
    <source>
        <dbReference type="ARBA" id="ARBA00022679"/>
    </source>
</evidence>
<name>A0A378Y2Q8_PAEPO</name>
<evidence type="ECO:0000259" key="12">
    <source>
        <dbReference type="PROSITE" id="PS52019"/>
    </source>
</evidence>
<dbReference type="GO" id="GO:0005886">
    <property type="term" value="C:plasma membrane"/>
    <property type="evidence" value="ECO:0007669"/>
    <property type="project" value="TreeGrafter"/>
</dbReference>
<dbReference type="Pfam" id="PF08659">
    <property type="entry name" value="KR"/>
    <property type="match status" value="2"/>
</dbReference>
<accession>A0A378Y2Q8</accession>
<dbReference type="SMART" id="SM00823">
    <property type="entry name" value="PKS_PP"/>
    <property type="match status" value="4"/>
</dbReference>
<organism evidence="13 14">
    <name type="scientific">Paenibacillus polymyxa</name>
    <name type="common">Bacillus polymyxa</name>
    <dbReference type="NCBI Taxonomy" id="1406"/>
    <lineage>
        <taxon>Bacteria</taxon>
        <taxon>Bacillati</taxon>
        <taxon>Bacillota</taxon>
        <taxon>Bacilli</taxon>
        <taxon>Bacillales</taxon>
        <taxon>Paenibacillaceae</taxon>
        <taxon>Paenibacillus</taxon>
    </lineage>
</organism>
<keyword evidence="7 13" id="KW-0808">Transferase</keyword>
<dbReference type="Gene3D" id="3.40.47.10">
    <property type="match status" value="2"/>
</dbReference>
<dbReference type="CDD" id="cd00833">
    <property type="entry name" value="PKS"/>
    <property type="match status" value="2"/>
</dbReference>
<dbReference type="InterPro" id="IPR042104">
    <property type="entry name" value="PKS_dehydratase_sf"/>
</dbReference>
<dbReference type="Pfam" id="PF02801">
    <property type="entry name" value="Ketoacyl-synt_C"/>
    <property type="match status" value="2"/>
</dbReference>
<dbReference type="EMBL" id="UGSC01000001">
    <property type="protein sequence ID" value="SUA70790.1"/>
    <property type="molecule type" value="Genomic_DNA"/>
</dbReference>
<dbReference type="RefSeq" id="WP_019687990.1">
    <property type="nucleotide sequence ID" value="NZ_CP036496.1"/>
</dbReference>
<dbReference type="Pfam" id="PF22336">
    <property type="entry name" value="RhiE-like_linker"/>
    <property type="match status" value="2"/>
</dbReference>
<keyword evidence="8" id="KW-0677">Repeat</keyword>
<feature type="domain" description="Ketosynthase family 3 (KS3)" evidence="11">
    <location>
        <begin position="2373"/>
        <end position="2804"/>
    </location>
</feature>
<dbReference type="InterPro" id="IPR009081">
    <property type="entry name" value="PP-bd_ACP"/>
</dbReference>
<dbReference type="FunFam" id="3.40.47.10:FF:000019">
    <property type="entry name" value="Polyketide synthase type I"/>
    <property type="match status" value="1"/>
</dbReference>
<dbReference type="GeneID" id="93347006"/>
<dbReference type="SMART" id="SM00822">
    <property type="entry name" value="PKS_KR"/>
    <property type="match status" value="2"/>
</dbReference>
<dbReference type="InterPro" id="IPR057326">
    <property type="entry name" value="KR_dom"/>
</dbReference>
<dbReference type="EC" id="2.3.1.-" evidence="13"/>
<dbReference type="InterPro" id="IPR013968">
    <property type="entry name" value="PKS_KR"/>
</dbReference>
<comment type="caution">
    <text evidence="9">Lacks conserved residue(s) required for the propagation of feature annotation.</text>
</comment>
<evidence type="ECO:0000256" key="1">
    <source>
        <dbReference type="ARBA" id="ARBA00003299"/>
    </source>
</evidence>
<keyword evidence="4" id="KW-0596">Phosphopantetheine</keyword>
<dbReference type="InterPro" id="IPR020806">
    <property type="entry name" value="PKS_PP-bd"/>
</dbReference>
<dbReference type="Gene3D" id="1.10.1240.100">
    <property type="match status" value="2"/>
</dbReference>
<comment type="pathway">
    <text evidence="3">Antibiotic biosynthesis; bacillaene biosynthesis.</text>
</comment>
<evidence type="ECO:0000256" key="6">
    <source>
        <dbReference type="ARBA" id="ARBA00022553"/>
    </source>
</evidence>
<dbReference type="InterPro" id="IPR014031">
    <property type="entry name" value="Ketoacyl_synth_C"/>
</dbReference>
<dbReference type="InterPro" id="IPR049900">
    <property type="entry name" value="PKS_mFAS_DH"/>
</dbReference>
<protein>
    <submittedName>
        <fullName evidence="13">Putative polyketide synthase pksJ PKS</fullName>
        <ecNumber evidence="13">2.3.1.-</ecNumber>
    </submittedName>
</protein>
<dbReference type="InterPro" id="IPR049552">
    <property type="entry name" value="PKS_DH_N"/>
</dbReference>
<feature type="region of interest" description="N-terminal hotdog fold" evidence="9">
    <location>
        <begin position="1250"/>
        <end position="1374"/>
    </location>
</feature>
<evidence type="ECO:0000256" key="3">
    <source>
        <dbReference type="ARBA" id="ARBA00004789"/>
    </source>
</evidence>
<evidence type="ECO:0000256" key="8">
    <source>
        <dbReference type="ARBA" id="ARBA00022737"/>
    </source>
</evidence>
<dbReference type="InterPro" id="IPR020841">
    <property type="entry name" value="PKS_Beta-ketoAc_synthase_dom"/>
</dbReference>
<dbReference type="InterPro" id="IPR016039">
    <property type="entry name" value="Thiolase-like"/>
</dbReference>
<dbReference type="GO" id="GO:0031177">
    <property type="term" value="F:phosphopantetheine binding"/>
    <property type="evidence" value="ECO:0007669"/>
    <property type="project" value="InterPro"/>
</dbReference>
<dbReference type="InterPro" id="IPR036736">
    <property type="entry name" value="ACP-like_sf"/>
</dbReference>
<evidence type="ECO:0000313" key="13">
    <source>
        <dbReference type="EMBL" id="SUA70790.1"/>
    </source>
</evidence>
<dbReference type="PROSITE" id="PS50075">
    <property type="entry name" value="CARRIER"/>
    <property type="match status" value="4"/>
</dbReference>
<proteinExistence type="predicted"/>
<keyword evidence="13" id="KW-0012">Acyltransferase</keyword>
<evidence type="ECO:0000256" key="5">
    <source>
        <dbReference type="ARBA" id="ARBA00022490"/>
    </source>
</evidence>
<feature type="domain" description="PKS/mFAS DH" evidence="12">
    <location>
        <begin position="1250"/>
        <end position="1543"/>
    </location>
</feature>
<dbReference type="PANTHER" id="PTHR43775:SF37">
    <property type="entry name" value="SI:DKEY-61P9.11"/>
    <property type="match status" value="1"/>
</dbReference>
<dbReference type="SUPFAM" id="SSF53901">
    <property type="entry name" value="Thiolase-like"/>
    <property type="match status" value="2"/>
</dbReference>
<evidence type="ECO:0000259" key="10">
    <source>
        <dbReference type="PROSITE" id="PS50075"/>
    </source>
</evidence>
<dbReference type="InterPro" id="IPR020807">
    <property type="entry name" value="PKS_DH"/>
</dbReference>
<reference evidence="13 14" key="1">
    <citation type="submission" date="2018-06" db="EMBL/GenBank/DDBJ databases">
        <authorList>
            <consortium name="Pathogen Informatics"/>
            <person name="Doyle S."/>
        </authorList>
    </citation>
    <scope>NUCLEOTIDE SEQUENCE [LARGE SCALE GENOMIC DNA]</scope>
    <source>
        <strain evidence="13 14">NCTC10343</strain>
    </source>
</reference>
<dbReference type="PANTHER" id="PTHR43775">
    <property type="entry name" value="FATTY ACID SYNTHASE"/>
    <property type="match status" value="1"/>
</dbReference>
<sequence>MKDFFQTILGEVKSGRMQKEEALLRIRQIQAQMASDGTLHSRAGNTEGALADTGVLMLEPSWKEQAALQKATLHECSQHLVVLCELDHISERSIEALMKGTRCIKLHAGLTGMDERFQRYALQLLAEVQMLLKENLRGSVLVQIVASSQTGQQLFAGLLGLLQTAEKENPKIVGQFVELEATGLEEIVEKLKENSQYPKDKRIRYENGKRLILSWNEMKAPETPGRVPWKDQGIYLITGGAGGLGLVLARDIARRVREATLVLVGRSMLDEGKQVILEELKALGARVEYKRADVSRKEEVSQLVLKIREEHGGLDGILHSAGVIQDRFMIHKTQEEFKEVMAPKVAGLINLDQATKELDLDFFIFFSSIAGIMGNPGQADYAAANAFMDAYAFYRNSLVSCKERKGQTLSVNWPLWKDGGMHADAETERVWQSIGMVAMQTSNGVKALYDSLASGQKQVLVIEGDLSRLRKHLLEPQPQENVYVEETASSPINPELLLEKTLHQLKVLFGEVTKLSVEKIDVSEPLESYGIDSIMITRLNQKLQGVFGEISMTLFFEYQTLEAVAKYFIADYYEECVRWTGLGRRVEPEENFVPASLHVNSELSLPTLPKEENQRISSAAIDTGSAKHEQIAIIGMSGRFPQAKNMEEYWSNLQQGKDCITEVPADRWKREGFYSPDIKEAVEKGKSYSKSGGFVEDFADFDPLFFNISPREAMSMDPQERIFLEECWKAFEDAGYSRDQLAVQYNGRIGVFAGITATGFNLYGPKLWEQGKPIFPRTSFSSVANRISYLLNLKGPSFSVDTMCSSSLTAIHEACEHIHNGECEIAIAGGVNLYLHPSNYVFLSTMRMLSPEGRCKSFGEGGNGFVPGEGAGVVLLKPLSQAIADKDHIYAVIRATSINHGGKTNGYTVPNPVAQGELIREALDKAGVNARTVSYIEAHGTGTELGDPIEITGLTQAFKKDTQDTGFCAIGSVKSNIGHLEAAAGIAGVAKIILQMKNQKIAPSLHAKVLNPNINFAKTPFAVQQGLAEWKRPILEENGEQREYPRIAGISSFGAGGSNAHIVLEEYIPAEQAASTPQRPVVIVLSAKSNEALKEQAVQLTAAMDKNDFSDNDLINVAYTLQIGREAMEERLAVVVQSVEELRNKLQEFIGGRQNIVQLYRGQAKRDKESLDVVKQEEALDESSDAWNLAEKYGRLSELWVKGVHIDWNRLYSDVQPFRISLPTYPFARERYWISVDEEKPAGVTPAYLHPLLHHNTSVLSEQRFSSIFNGQEFYLNNSVVDGRLVLSDGACLEMARAAVEQSLTVQEKGQAGITLTDMVWTHAPVIGDQPEIHIGLFPGDQGGIGFKIYSTRTEAGDPVLHSEGSAELEALNRTETLDIQALQMECIDHILPRGDDEALRTTGANYDSEFQSAEQVYIGQGLVLAKLSLPSGIANTGGLFVMHPFMTSAALQLPLYLLSNNENVMQFNGIDSREKILPTAIDKLQIFQECPSKMWALVRHGRGNQINHKMHKYDIDLCDEAGRICVRIKGVSYKEAETCEQPLGAMMLQPFWKEQAANKETIATDYERHVVILCETDAIAAVHVEASLTGVECITLQARMEEVNRRFETYAVQVFEKIQGILIDKPKGKVLVQMVTMSGNEKLLFSGLCGILKTAHKENPKFYGQLIEVGETEKNEGLIEILRSSSQRPEDSRIRFVEGKRWIPAWNKVEMPATPQIPWKDHGVYLLTGGAKGLGLIFAKEIARQTREATLILTGRSLLTEDKLAQLEELKALGAKVEYRQVDVTQKAAVVGLIEDIQMAYGGINGILHSAGIIKDNYIIKKTSAEFREVLAPKVVGLANLDQASKDMPLDFFILFSSAAGVGGNAGQSDYATANAFMDAYAWYRNTLVSSWERMGKTLSINWPLWKDGGMRPDQETEKALQNVGMYAMRTETGIRALYQSIACISNQAMVVEGDIELISRMMIMEGQLEDSGEAARDQRLGSEDNIAPFSENKTVSVQDEHLLREKTAHYLKTLLSSSIELPAYRIEEDAPLENYGVDSIKSMELTDQLEKTFDQVSKTIFFEYPNIRSLTEYFLESHRDELIALFGLEQAVTVGVKATTATTAMDTELRPGEEQLRDQVTSYLKGLLSSSTGLPEQRIEEDKNLENYGVDSIKSMEITDQLEETFGSLSRTLLFEYPNIRSLTEYFLESHRDELSTLFGLDQVATVSAIADTASVANETKSLAGEERLRDQITGYLKGLLSSSTGLPEQRIEEDKNLENYGVDSIKSMEITDQLEETFGSLSRTLLFEYPNIQSLTAYFLESHRDELNALFGAEQELVAAASTKSMGIVEHAKAPSPLFRHSPISSVRVEPKEEAKETKTKIETKTETGAMDIAVIGMSGKYPGAENIQEFWRNLQEGKDCITEVPKDRWDHDLYFDKERNKPGKTYCKWGGFLNRINPLDSSFFHLTPYEVSLMDPMEQLFLEMIWSLLESAGYTREMLQKKHQSKVGVYVGATYHKYCTCDTNTDAPRITSFGSVAVANPMSHYFNFQGPSISIDTMSSSSAVAVHMACESLIRGECQIAVAGGGNLLTSPKKYIESSQNQLIGSHEESRSFADGDGYLPAEGVGAVLLKPLHKAEEDGDCILAVIKSTATNHGGHSNGYTVPNPNAQAQLVEENFLKAGIHPRTVSYVEAAANGSTLGDPIELVALKKSFQKFTDEQHFCAMGSVKSNIGHAEAASGISQLTKAILQLWHRKLVPTIKAEKLNPNLTFSNTPFYLQRELQEWKRPVIELEGEEREFPLRATVSSFGAGGSNVHFILEEYIPSPKEAVQLQGADQTEVVVLSDINWERLNALASQLLEYVEQQHELSLHDIAFTLQTGREAMKCRAAIVASSREELRTGLRELIESVGQGNEPERASIPVFIGEGGEDSNKSALLSGKVGEKVSQILLEERNLENIAMYWTQGGRITWEALHEGHTVRRIPLPTSPF</sequence>
<evidence type="ECO:0000259" key="11">
    <source>
        <dbReference type="PROSITE" id="PS52004"/>
    </source>
</evidence>
<feature type="region of interest" description="C-terminal hotdog fold" evidence="9">
    <location>
        <begin position="1388"/>
        <end position="1543"/>
    </location>
</feature>
<keyword evidence="5" id="KW-0963">Cytoplasm</keyword>
<dbReference type="GO" id="GO:0006633">
    <property type="term" value="P:fatty acid biosynthetic process"/>
    <property type="evidence" value="ECO:0007669"/>
    <property type="project" value="TreeGrafter"/>
</dbReference>
<dbReference type="InterPro" id="IPR049551">
    <property type="entry name" value="PKS_DH_C"/>
</dbReference>
<dbReference type="SUPFAM" id="SSF51735">
    <property type="entry name" value="NAD(P)-binding Rossmann-fold domains"/>
    <property type="match status" value="2"/>
</dbReference>
<dbReference type="GO" id="GO:0071770">
    <property type="term" value="P:DIM/DIP cell wall layer assembly"/>
    <property type="evidence" value="ECO:0007669"/>
    <property type="project" value="TreeGrafter"/>
</dbReference>
<evidence type="ECO:0000313" key="14">
    <source>
        <dbReference type="Proteomes" id="UP000254400"/>
    </source>
</evidence>
<feature type="domain" description="Carrier" evidence="10">
    <location>
        <begin position="496"/>
        <end position="572"/>
    </location>
</feature>
<comment type="subcellular location">
    <subcellularLocation>
        <location evidence="2">Cytoplasm</location>
    </subcellularLocation>
</comment>
<evidence type="ECO:0000256" key="4">
    <source>
        <dbReference type="ARBA" id="ARBA00022450"/>
    </source>
</evidence>
<dbReference type="InterPro" id="IPR054514">
    <property type="entry name" value="RhiE-like_linker"/>
</dbReference>
<comment type="function">
    <text evidence="1">Involved in some intermediate steps for the synthesis of the antibiotic polyketide bacillaene which is involved in secondary metabolism.</text>
</comment>
<dbReference type="Pfam" id="PF00550">
    <property type="entry name" value="PP-binding"/>
    <property type="match status" value="4"/>
</dbReference>
<feature type="domain" description="Ketosynthase family 3 (KS3)" evidence="11">
    <location>
        <begin position="628"/>
        <end position="1066"/>
    </location>
</feature>